<dbReference type="PROSITE" id="PS51194">
    <property type="entry name" value="HELICASE_CTER"/>
    <property type="match status" value="1"/>
</dbReference>
<dbReference type="SUPFAM" id="SSF52540">
    <property type="entry name" value="P-loop containing nucleoside triphosphate hydrolases"/>
    <property type="match status" value="1"/>
</dbReference>
<evidence type="ECO:0000256" key="1">
    <source>
        <dbReference type="ARBA" id="ARBA00022741"/>
    </source>
</evidence>
<proteinExistence type="predicted"/>
<keyword evidence="6" id="KW-0378">Hydrolase</keyword>
<keyword evidence="1" id="KW-0547">Nucleotide-binding</keyword>
<dbReference type="OrthoDB" id="2077914at2"/>
<dbReference type="PROSITE" id="PS51192">
    <property type="entry name" value="HELICASE_ATP_BIND_1"/>
    <property type="match status" value="1"/>
</dbReference>
<dbReference type="RefSeq" id="WP_125070522.1">
    <property type="nucleotide sequence ID" value="NZ_QWZQ01000001.1"/>
</dbReference>
<dbReference type="PANTHER" id="PTHR30580:SF1">
    <property type="entry name" value="COMF OPERON PROTEIN 1"/>
    <property type="match status" value="1"/>
</dbReference>
<dbReference type="AlphaFoldDB" id="A0A3R8JA75"/>
<dbReference type="SMART" id="SM00490">
    <property type="entry name" value="HELICc"/>
    <property type="match status" value="1"/>
</dbReference>
<accession>A0A3R8JA75</accession>
<dbReference type="InterPro" id="IPR027417">
    <property type="entry name" value="P-loop_NTPase"/>
</dbReference>
<dbReference type="EMBL" id="QWZQ01000001">
    <property type="protein sequence ID" value="RRK11802.1"/>
    <property type="molecule type" value="Genomic_DNA"/>
</dbReference>
<dbReference type="GO" id="GO:0003677">
    <property type="term" value="F:DNA binding"/>
    <property type="evidence" value="ECO:0007669"/>
    <property type="project" value="UniProtKB-KW"/>
</dbReference>
<dbReference type="InterPro" id="IPR001650">
    <property type="entry name" value="Helicase_C-like"/>
</dbReference>
<dbReference type="GO" id="GO:0006310">
    <property type="term" value="P:DNA recombination"/>
    <property type="evidence" value="ECO:0007669"/>
    <property type="project" value="TreeGrafter"/>
</dbReference>
<dbReference type="Pfam" id="PF04851">
    <property type="entry name" value="ResIII"/>
    <property type="match status" value="1"/>
</dbReference>
<evidence type="ECO:0000313" key="6">
    <source>
        <dbReference type="EMBL" id="RRK11802.1"/>
    </source>
</evidence>
<keyword evidence="6" id="KW-0347">Helicase</keyword>
<evidence type="ECO:0000313" key="7">
    <source>
        <dbReference type="Proteomes" id="UP000283633"/>
    </source>
</evidence>
<evidence type="ECO:0000256" key="3">
    <source>
        <dbReference type="ARBA" id="ARBA00023125"/>
    </source>
</evidence>
<gene>
    <name evidence="6" type="ORF">D1831_00235</name>
</gene>
<feature type="domain" description="Helicase ATP-binding" evidence="4">
    <location>
        <begin position="109"/>
        <end position="261"/>
    </location>
</feature>
<evidence type="ECO:0000259" key="5">
    <source>
        <dbReference type="PROSITE" id="PS51194"/>
    </source>
</evidence>
<evidence type="ECO:0000259" key="4">
    <source>
        <dbReference type="PROSITE" id="PS51192"/>
    </source>
</evidence>
<dbReference type="InterPro" id="IPR014001">
    <property type="entry name" value="Helicase_ATP-bd"/>
</dbReference>
<dbReference type="Proteomes" id="UP000283633">
    <property type="component" value="Unassembled WGS sequence"/>
</dbReference>
<dbReference type="CDD" id="cd17925">
    <property type="entry name" value="DEXDc_ComFA"/>
    <property type="match status" value="1"/>
</dbReference>
<dbReference type="GO" id="GO:0006302">
    <property type="term" value="P:double-strand break repair"/>
    <property type="evidence" value="ECO:0007669"/>
    <property type="project" value="TreeGrafter"/>
</dbReference>
<organism evidence="6 7">
    <name type="scientific">Lactiplantibacillus garii</name>
    <dbReference type="NCBI Taxonomy" id="2306423"/>
    <lineage>
        <taxon>Bacteria</taxon>
        <taxon>Bacillati</taxon>
        <taxon>Bacillota</taxon>
        <taxon>Bacilli</taxon>
        <taxon>Lactobacillales</taxon>
        <taxon>Lactobacillaceae</taxon>
        <taxon>Lactiplantibacillus</taxon>
    </lineage>
</organism>
<dbReference type="GO" id="GO:0005524">
    <property type="term" value="F:ATP binding"/>
    <property type="evidence" value="ECO:0007669"/>
    <property type="project" value="UniProtKB-KW"/>
</dbReference>
<protein>
    <submittedName>
        <fullName evidence="6">DNA/RNA helicase</fullName>
    </submittedName>
</protein>
<dbReference type="PANTHER" id="PTHR30580">
    <property type="entry name" value="PRIMOSOMAL PROTEIN N"/>
    <property type="match status" value="1"/>
</dbReference>
<name>A0A3R8JA75_9LACO</name>
<dbReference type="GO" id="GO:0016787">
    <property type="term" value="F:hydrolase activity"/>
    <property type="evidence" value="ECO:0007669"/>
    <property type="project" value="InterPro"/>
</dbReference>
<dbReference type="GO" id="GO:0006270">
    <property type="term" value="P:DNA replication initiation"/>
    <property type="evidence" value="ECO:0007669"/>
    <property type="project" value="TreeGrafter"/>
</dbReference>
<dbReference type="GO" id="GO:0043138">
    <property type="term" value="F:3'-5' DNA helicase activity"/>
    <property type="evidence" value="ECO:0007669"/>
    <property type="project" value="TreeGrafter"/>
</dbReference>
<keyword evidence="2" id="KW-0067">ATP-binding</keyword>
<dbReference type="Pfam" id="PF00271">
    <property type="entry name" value="Helicase_C"/>
    <property type="match status" value="1"/>
</dbReference>
<reference evidence="6 7" key="1">
    <citation type="submission" date="2018-08" db="EMBL/GenBank/DDBJ databases">
        <title>Genome Lactobacillus garii FI11369.</title>
        <authorList>
            <person name="Diaz M."/>
            <person name="Narbad A."/>
        </authorList>
    </citation>
    <scope>NUCLEOTIDE SEQUENCE [LARGE SCALE GENOMIC DNA]</scope>
    <source>
        <strain evidence="6 7">FI11369</strain>
    </source>
</reference>
<dbReference type="SMART" id="SM00487">
    <property type="entry name" value="DEXDc"/>
    <property type="match status" value="1"/>
</dbReference>
<dbReference type="Gene3D" id="3.40.50.300">
    <property type="entry name" value="P-loop containing nucleotide triphosphate hydrolases"/>
    <property type="match status" value="2"/>
</dbReference>
<dbReference type="InterPro" id="IPR006935">
    <property type="entry name" value="Helicase/UvrB_N"/>
</dbReference>
<keyword evidence="3" id="KW-0238">DNA-binding</keyword>
<sequence length="450" mass="51327">MKKSELYGRQLCLTPREAATLPADVQKITGIQVSGTRIQCMRCGEFLNPREAQLPNNQYYCYACLNLGRNSTLTSLYHIPEPNDFPQRPTCSWQGQLTVQQRTCAQRVRENFEHRHRHLLWAVTGAGKTEMLFPGLTWALQRGLRCALASPRVDVCLELAPRLQAAFVDAEIALLHGRNPAPYRYCQLTICTTHQLLRFRHAFDVLIIDEVDAFPFAANPRLYYAVNQAVKPHGALLYLTATPSQELLRQVRRGDLEISYLPLRFHQHLLPMIKVTLQPHWWQVIKRGQLPNRLRRQLARYQQTQQRFLLFVPQVAQLAAVQAAIQRALPALRGLTVHATDPDRLAKVQQMRDQRVQFLITTTILERGVTFPGIDVIVLGADDPLFSTAALVQIAGRVGRSRERPTGLVWFLAASHARTIKRAQRQIRLVNRKGRRLRDAMPVVSTIDSK</sequence>
<comment type="caution">
    <text evidence="6">The sequence shown here is derived from an EMBL/GenBank/DDBJ whole genome shotgun (WGS) entry which is preliminary data.</text>
</comment>
<evidence type="ECO:0000256" key="2">
    <source>
        <dbReference type="ARBA" id="ARBA00022840"/>
    </source>
</evidence>
<keyword evidence="7" id="KW-1185">Reference proteome</keyword>
<feature type="domain" description="Helicase C-terminal" evidence="5">
    <location>
        <begin position="293"/>
        <end position="450"/>
    </location>
</feature>